<organism evidence="2 3">
    <name type="scientific">Cuscuta australis</name>
    <dbReference type="NCBI Taxonomy" id="267555"/>
    <lineage>
        <taxon>Eukaryota</taxon>
        <taxon>Viridiplantae</taxon>
        <taxon>Streptophyta</taxon>
        <taxon>Embryophyta</taxon>
        <taxon>Tracheophyta</taxon>
        <taxon>Spermatophyta</taxon>
        <taxon>Magnoliopsida</taxon>
        <taxon>eudicotyledons</taxon>
        <taxon>Gunneridae</taxon>
        <taxon>Pentapetalae</taxon>
        <taxon>asterids</taxon>
        <taxon>lamiids</taxon>
        <taxon>Solanales</taxon>
        <taxon>Convolvulaceae</taxon>
        <taxon>Cuscuteae</taxon>
        <taxon>Cuscuta</taxon>
        <taxon>Cuscuta subgen. Grammica</taxon>
        <taxon>Cuscuta sect. Cleistogrammica</taxon>
    </lineage>
</organism>
<evidence type="ECO:0000259" key="1">
    <source>
        <dbReference type="Pfam" id="PF08719"/>
    </source>
</evidence>
<feature type="domain" description="NADAR" evidence="1">
    <location>
        <begin position="1"/>
        <end position="60"/>
    </location>
</feature>
<dbReference type="CDD" id="cd15457">
    <property type="entry name" value="NADAR"/>
    <property type="match status" value="1"/>
</dbReference>
<dbReference type="Proteomes" id="UP000249390">
    <property type="component" value="Unassembled WGS sequence"/>
</dbReference>
<keyword evidence="3" id="KW-1185">Reference proteome</keyword>
<sequence length="207" mass="22619">MYEPLKCKFTTNHQLKSLLVATEVSDLVEASPHDRFWGPGRNGKCQNELGELLIKVRSELLDHGSPVPPENSADHHQPLENKLIGQLYLGNSLSRNEESNNPRSSRGQLSALQQCVALMLGIGDLEGYLRSPINIPSHHVGGPILIANSITGTSGTTMVEDIMFGLLICTSVQDNVLDLIKFLALDLAIIFKVTISTDQLVTILVNL</sequence>
<dbReference type="AlphaFoldDB" id="A0A328E7A1"/>
<gene>
    <name evidence="2" type="ORF">DM860_007008</name>
</gene>
<name>A0A328E7A1_9ASTE</name>
<dbReference type="InterPro" id="IPR012816">
    <property type="entry name" value="NADAR"/>
</dbReference>
<dbReference type="EMBL" id="NQVE01000027">
    <property type="protein sequence ID" value="RAL53336.1"/>
    <property type="molecule type" value="Genomic_DNA"/>
</dbReference>
<comment type="caution">
    <text evidence="2">The sequence shown here is derived from an EMBL/GenBank/DDBJ whole genome shotgun (WGS) entry which is preliminary data.</text>
</comment>
<proteinExistence type="predicted"/>
<evidence type="ECO:0000313" key="2">
    <source>
        <dbReference type="EMBL" id="RAL53336.1"/>
    </source>
</evidence>
<reference evidence="2 3" key="1">
    <citation type="submission" date="2018-06" db="EMBL/GenBank/DDBJ databases">
        <title>The Genome of Cuscuta australis (Dodder) Provides Insight into the Evolution of Plant Parasitism.</title>
        <authorList>
            <person name="Liu H."/>
        </authorList>
    </citation>
    <scope>NUCLEOTIDE SEQUENCE [LARGE SCALE GENOMIC DNA]</scope>
    <source>
        <strain evidence="3">cv. Yunnan</strain>
        <tissue evidence="2">Vines</tissue>
    </source>
</reference>
<dbReference type="Pfam" id="PF08719">
    <property type="entry name" value="NADAR"/>
    <property type="match status" value="1"/>
</dbReference>
<dbReference type="SUPFAM" id="SSF143990">
    <property type="entry name" value="YbiA-like"/>
    <property type="match status" value="1"/>
</dbReference>
<dbReference type="InterPro" id="IPR037238">
    <property type="entry name" value="YbiA-like_sf"/>
</dbReference>
<evidence type="ECO:0000313" key="3">
    <source>
        <dbReference type="Proteomes" id="UP000249390"/>
    </source>
</evidence>
<accession>A0A328E7A1</accession>
<dbReference type="Gene3D" id="1.10.357.40">
    <property type="entry name" value="YbiA-like"/>
    <property type="match status" value="1"/>
</dbReference>
<protein>
    <recommendedName>
        <fullName evidence="1">NADAR domain-containing protein</fullName>
    </recommendedName>
</protein>